<organism evidence="1">
    <name type="scientific">marine metagenome</name>
    <dbReference type="NCBI Taxonomy" id="408172"/>
    <lineage>
        <taxon>unclassified sequences</taxon>
        <taxon>metagenomes</taxon>
        <taxon>ecological metagenomes</taxon>
    </lineage>
</organism>
<name>A0A382B113_9ZZZZ</name>
<reference evidence="1" key="1">
    <citation type="submission" date="2018-05" db="EMBL/GenBank/DDBJ databases">
        <authorList>
            <person name="Lanie J.A."/>
            <person name="Ng W.-L."/>
            <person name="Kazmierczak K.M."/>
            <person name="Andrzejewski T.M."/>
            <person name="Davidsen T.M."/>
            <person name="Wayne K.J."/>
            <person name="Tettelin H."/>
            <person name="Glass J.I."/>
            <person name="Rusch D."/>
            <person name="Podicherti R."/>
            <person name="Tsui H.-C.T."/>
            <person name="Winkler M.E."/>
        </authorList>
    </citation>
    <scope>NUCLEOTIDE SEQUENCE</scope>
</reference>
<proteinExistence type="predicted"/>
<accession>A0A382B113</accession>
<protein>
    <submittedName>
        <fullName evidence="1">Uncharacterized protein</fullName>
    </submittedName>
</protein>
<dbReference type="EMBL" id="UINC01027707">
    <property type="protein sequence ID" value="SVB07408.1"/>
    <property type="molecule type" value="Genomic_DNA"/>
</dbReference>
<evidence type="ECO:0000313" key="1">
    <source>
        <dbReference type="EMBL" id="SVB07408.1"/>
    </source>
</evidence>
<sequence>SPELDLSISILANSEMSFKGACGPEKPANCIASEIFSAYSITESR</sequence>
<feature type="non-terminal residue" evidence="1">
    <location>
        <position position="1"/>
    </location>
</feature>
<dbReference type="AlphaFoldDB" id="A0A382B113"/>
<gene>
    <name evidence="1" type="ORF">METZ01_LOCUS160262</name>
</gene>